<dbReference type="PANTHER" id="PTHR33608">
    <property type="entry name" value="BLL2464 PROTEIN"/>
    <property type="match status" value="1"/>
</dbReference>
<feature type="domain" description="DUF58" evidence="1">
    <location>
        <begin position="48"/>
        <end position="246"/>
    </location>
</feature>
<dbReference type="Proteomes" id="UP000265431">
    <property type="component" value="Unassembled WGS sequence"/>
</dbReference>
<organism evidence="2 3">
    <name type="scientific">Henriciella barbarensis</name>
    <dbReference type="NCBI Taxonomy" id="86342"/>
    <lineage>
        <taxon>Bacteria</taxon>
        <taxon>Pseudomonadati</taxon>
        <taxon>Pseudomonadota</taxon>
        <taxon>Alphaproteobacteria</taxon>
        <taxon>Hyphomonadales</taxon>
        <taxon>Hyphomonadaceae</taxon>
        <taxon>Henriciella</taxon>
    </lineage>
</organism>
<dbReference type="InterPro" id="IPR002881">
    <property type="entry name" value="DUF58"/>
</dbReference>
<evidence type="ECO:0000313" key="2">
    <source>
        <dbReference type="EMBL" id="RIJ25782.1"/>
    </source>
</evidence>
<reference evidence="2 3" key="1">
    <citation type="submission" date="2018-08" db="EMBL/GenBank/DDBJ databases">
        <title>Henriciella mobilis sp. nov., isolated from seawater.</title>
        <authorList>
            <person name="Cheng H."/>
            <person name="Wu Y.-H."/>
            <person name="Xu X.-W."/>
            <person name="Guo L.-L."/>
        </authorList>
    </citation>
    <scope>NUCLEOTIDE SEQUENCE [LARGE SCALE GENOMIC DNA]</scope>
    <source>
        <strain evidence="2 3">CCUG66934</strain>
    </source>
</reference>
<dbReference type="PANTHER" id="PTHR33608:SF6">
    <property type="entry name" value="BLL2464 PROTEIN"/>
    <property type="match status" value="1"/>
</dbReference>
<evidence type="ECO:0000313" key="3">
    <source>
        <dbReference type="Proteomes" id="UP000265431"/>
    </source>
</evidence>
<sequence length="287" mass="32111">MKPEALRAEAEAVMRALPGLNLKARAADAAHLGAAGRKRAGTGEQFWQYRHYTQEDTAQRIDWRRSARGDDVYVRETELETARTIFFWCDPQEGFDWSGTPERRTKADTARILMLANGLMLSRAGERIGVLGSARKASFGKAAADKLGEDLLASGNNQFPPPPRSRAIFALASDFYDPIDVWRERLAPLARASKEGILIALSDPIEETFPWQGRVRFSRPGTQLFRLFGRAETIREKYLERFAAHATAIENLAASFGWQYVRHSTGDDITFGAADLKQAFETFGARL</sequence>
<evidence type="ECO:0000259" key="1">
    <source>
        <dbReference type="Pfam" id="PF01882"/>
    </source>
</evidence>
<name>A0A399R7Y0_9PROT</name>
<dbReference type="Pfam" id="PF01882">
    <property type="entry name" value="DUF58"/>
    <property type="match status" value="1"/>
</dbReference>
<dbReference type="OrthoDB" id="9794556at2"/>
<dbReference type="EMBL" id="QWGB01000004">
    <property type="protein sequence ID" value="RIJ25782.1"/>
    <property type="molecule type" value="Genomic_DNA"/>
</dbReference>
<accession>A0A399R7Y0</accession>
<proteinExistence type="predicted"/>
<keyword evidence="3" id="KW-1185">Reference proteome</keyword>
<dbReference type="AlphaFoldDB" id="A0A399R7Y0"/>
<dbReference type="RefSeq" id="WP_119378134.1">
    <property type="nucleotide sequence ID" value="NZ_QWGB01000004.1"/>
</dbReference>
<protein>
    <submittedName>
        <fullName evidence="2">DUF58 domain-containing protein</fullName>
    </submittedName>
</protein>
<gene>
    <name evidence="2" type="ORF">D1224_01275</name>
</gene>
<comment type="caution">
    <text evidence="2">The sequence shown here is derived from an EMBL/GenBank/DDBJ whole genome shotgun (WGS) entry which is preliminary data.</text>
</comment>